<dbReference type="Proteomes" id="UP000664382">
    <property type="component" value="Unassembled WGS sequence"/>
</dbReference>
<comment type="caution">
    <text evidence="2">The sequence shown here is derived from an EMBL/GenBank/DDBJ whole genome shotgun (WGS) entry which is preliminary data.</text>
</comment>
<keyword evidence="1" id="KW-0472">Membrane</keyword>
<dbReference type="NCBIfam" id="NF041681">
    <property type="entry name" value="HGxxPAAW"/>
    <property type="match status" value="1"/>
</dbReference>
<reference evidence="2" key="1">
    <citation type="submission" date="2021-03" db="EMBL/GenBank/DDBJ databases">
        <title>Leucobacter chromiisoli sp. nov., isolated from chromium-containing soil of chemical plant.</title>
        <authorList>
            <person name="Xu Z."/>
        </authorList>
    </citation>
    <scope>NUCLEOTIDE SEQUENCE</scope>
    <source>
        <strain evidence="2">S27</strain>
    </source>
</reference>
<dbReference type="EMBL" id="JAGDYM010000009">
    <property type="protein sequence ID" value="MBO1901949.1"/>
    <property type="molecule type" value="Genomic_DNA"/>
</dbReference>
<dbReference type="AlphaFoldDB" id="A0A939MJ79"/>
<organism evidence="2 3">
    <name type="scientific">Leucobacter weissii</name>
    <dbReference type="NCBI Taxonomy" id="1983706"/>
    <lineage>
        <taxon>Bacteria</taxon>
        <taxon>Bacillati</taxon>
        <taxon>Actinomycetota</taxon>
        <taxon>Actinomycetes</taxon>
        <taxon>Micrococcales</taxon>
        <taxon>Microbacteriaceae</taxon>
        <taxon>Leucobacter</taxon>
    </lineage>
</organism>
<keyword evidence="1" id="KW-1133">Transmembrane helix</keyword>
<dbReference type="RefSeq" id="WP_208097709.1">
    <property type="nucleotide sequence ID" value="NZ_JAGDYM010000009.1"/>
</dbReference>
<protein>
    <submittedName>
        <fullName evidence="2">Uncharacterized protein</fullName>
    </submittedName>
</protein>
<dbReference type="Pfam" id="PF20447">
    <property type="entry name" value="DUF6704"/>
    <property type="match status" value="1"/>
</dbReference>
<accession>A0A939MJ79</accession>
<gene>
    <name evidence="2" type="ORF">J4H92_08310</name>
</gene>
<evidence type="ECO:0000313" key="2">
    <source>
        <dbReference type="EMBL" id="MBO1901949.1"/>
    </source>
</evidence>
<keyword evidence="3" id="KW-1185">Reference proteome</keyword>
<dbReference type="InterPro" id="IPR046550">
    <property type="entry name" value="DUF6704"/>
</dbReference>
<name>A0A939MJ79_9MICO</name>
<feature type="transmembrane region" description="Helical" evidence="1">
    <location>
        <begin position="15"/>
        <end position="35"/>
    </location>
</feature>
<feature type="transmembrane region" description="Helical" evidence="1">
    <location>
        <begin position="40"/>
        <end position="59"/>
    </location>
</feature>
<evidence type="ECO:0000256" key="1">
    <source>
        <dbReference type="SAM" id="Phobius"/>
    </source>
</evidence>
<sequence>MSTQHGDPGHGDSPAAWTAVIVMLLGIAAGTVAFFLHQAWLVWVCVGIVVVGALLGFILSKAGYGVNGPRFKPKAHDSGA</sequence>
<evidence type="ECO:0000313" key="3">
    <source>
        <dbReference type="Proteomes" id="UP000664382"/>
    </source>
</evidence>
<proteinExistence type="predicted"/>
<keyword evidence="1" id="KW-0812">Transmembrane</keyword>